<accession>A0A2R5L4J8</accession>
<keyword evidence="1" id="KW-0732">Signal</keyword>
<reference evidence="2" key="1">
    <citation type="submission" date="2018-03" db="EMBL/GenBank/DDBJ databases">
        <title>The relapsing fever spirochete Borrelia turicatae persists in the highly oxidative environment of its soft-bodied tick vector.</title>
        <authorList>
            <person name="Bourret T.J."/>
            <person name="Boyle W.K."/>
            <person name="Valenzuela J.G."/>
            <person name="Oliveira F."/>
            <person name="Lopez J.E."/>
        </authorList>
    </citation>
    <scope>NUCLEOTIDE SEQUENCE</scope>
    <source>
        <strain evidence="2">Kansas strain/isolate</strain>
        <tissue evidence="2">Salivary glands</tissue>
    </source>
</reference>
<organism evidence="2">
    <name type="scientific">Ornithodoros turicata</name>
    <dbReference type="NCBI Taxonomy" id="34597"/>
    <lineage>
        <taxon>Eukaryota</taxon>
        <taxon>Metazoa</taxon>
        <taxon>Ecdysozoa</taxon>
        <taxon>Arthropoda</taxon>
        <taxon>Chelicerata</taxon>
        <taxon>Arachnida</taxon>
        <taxon>Acari</taxon>
        <taxon>Parasitiformes</taxon>
        <taxon>Ixodida</taxon>
        <taxon>Ixodoidea</taxon>
        <taxon>Argasidae</taxon>
        <taxon>Ornithodorinae</taxon>
        <taxon>Ornithodoros</taxon>
    </lineage>
</organism>
<proteinExistence type="predicted"/>
<dbReference type="AlphaFoldDB" id="A0A2R5L4J8"/>
<evidence type="ECO:0000313" key="2">
    <source>
        <dbReference type="EMBL" id="MBY04370.1"/>
    </source>
</evidence>
<feature type="signal peptide" evidence="1">
    <location>
        <begin position="1"/>
        <end position="22"/>
    </location>
</feature>
<dbReference type="EMBL" id="GGLE01000244">
    <property type="protein sequence ID" value="MBY04370.1"/>
    <property type="molecule type" value="Transcribed_RNA"/>
</dbReference>
<name>A0A2R5L4J8_9ACAR</name>
<sequence length="133" mass="15298">MKTWQALCLAVGLYGALFIATAQEEERNSKGQLVLHKCNDSYVLEKEHRNNISAFPADCRYYCNRSHDAKEIWYGYYEEFTPCTVSTASFTCATNGALPRRPRTDSNYPSLRSGVRVNLHKLELLRRTSEQVR</sequence>
<evidence type="ECO:0000256" key="1">
    <source>
        <dbReference type="SAM" id="SignalP"/>
    </source>
</evidence>
<feature type="chain" id="PRO_5015349399" evidence="1">
    <location>
        <begin position="23"/>
        <end position="133"/>
    </location>
</feature>
<protein>
    <submittedName>
        <fullName evidence="2">Putative secreted protein</fullName>
    </submittedName>
</protein>